<evidence type="ECO:0000313" key="12">
    <source>
        <dbReference type="Proteomes" id="UP000518266"/>
    </source>
</evidence>
<evidence type="ECO:0008006" key="13">
    <source>
        <dbReference type="Google" id="ProtNLM"/>
    </source>
</evidence>
<feature type="compositionally biased region" description="Basic residues" evidence="8">
    <location>
        <begin position="1226"/>
        <end position="1239"/>
    </location>
</feature>
<evidence type="ECO:0000256" key="6">
    <source>
        <dbReference type="PROSITE-ProRule" id="PRU00841"/>
    </source>
</evidence>
<feature type="region of interest" description="Disordered" evidence="8">
    <location>
        <begin position="512"/>
        <end position="606"/>
    </location>
</feature>
<feature type="compositionally biased region" description="Basic and acidic residues" evidence="8">
    <location>
        <begin position="1039"/>
        <end position="1061"/>
    </location>
</feature>
<dbReference type="InterPro" id="IPR036872">
    <property type="entry name" value="CH_dom_sf"/>
</dbReference>
<dbReference type="GO" id="GO:0036449">
    <property type="term" value="C:microtubule minus-end"/>
    <property type="evidence" value="ECO:0007669"/>
    <property type="project" value="TreeGrafter"/>
</dbReference>
<dbReference type="InterPro" id="IPR058042">
    <property type="entry name" value="CAMSAP_N"/>
</dbReference>
<feature type="compositionally biased region" description="Low complexity" evidence="8">
    <location>
        <begin position="375"/>
        <end position="386"/>
    </location>
</feature>
<feature type="compositionally biased region" description="Low complexity" evidence="8">
    <location>
        <begin position="953"/>
        <end position="981"/>
    </location>
</feature>
<comment type="subcellular location">
    <subcellularLocation>
        <location evidence="1">Cytoplasm</location>
        <location evidence="1">Cytoskeleton</location>
    </subcellularLocation>
</comment>
<comment type="caution">
    <text evidence="11">The sequence shown here is derived from an EMBL/GenBank/DDBJ whole genome shotgun (WGS) entry which is preliminary data.</text>
</comment>
<keyword evidence="3 6" id="KW-0493">Microtubule</keyword>
<feature type="compositionally biased region" description="Basic and acidic residues" evidence="8">
    <location>
        <begin position="683"/>
        <end position="699"/>
    </location>
</feature>
<dbReference type="Pfam" id="PF17095">
    <property type="entry name" value="CAMSAP_CC1"/>
    <property type="match status" value="1"/>
</dbReference>
<feature type="domain" description="CKK" evidence="10">
    <location>
        <begin position="1325"/>
        <end position="1459"/>
    </location>
</feature>
<feature type="region of interest" description="Disordered" evidence="8">
    <location>
        <begin position="1095"/>
        <end position="1114"/>
    </location>
</feature>
<keyword evidence="4 7" id="KW-0175">Coiled coil</keyword>
<gene>
    <name evidence="11" type="ORF">F7725_015909</name>
</gene>
<evidence type="ECO:0000256" key="2">
    <source>
        <dbReference type="ARBA" id="ARBA00022490"/>
    </source>
</evidence>
<dbReference type="Gene3D" id="3.10.20.360">
    <property type="entry name" value="CKK domain"/>
    <property type="match status" value="1"/>
</dbReference>
<evidence type="ECO:0000256" key="4">
    <source>
        <dbReference type="ARBA" id="ARBA00023054"/>
    </source>
</evidence>
<dbReference type="PROSITE" id="PS50021">
    <property type="entry name" value="CH"/>
    <property type="match status" value="1"/>
</dbReference>
<comment type="similarity">
    <text evidence="6">Belongs to the CAMSAP1 family.</text>
</comment>
<dbReference type="GO" id="GO:0031175">
    <property type="term" value="P:neuron projection development"/>
    <property type="evidence" value="ECO:0007669"/>
    <property type="project" value="InterPro"/>
</dbReference>
<evidence type="ECO:0000256" key="8">
    <source>
        <dbReference type="SAM" id="MobiDB-lite"/>
    </source>
</evidence>
<dbReference type="GO" id="GO:0051011">
    <property type="term" value="F:microtubule minus-end binding"/>
    <property type="evidence" value="ECO:0007669"/>
    <property type="project" value="TreeGrafter"/>
</dbReference>
<feature type="coiled-coil region" evidence="7">
    <location>
        <begin position="797"/>
        <end position="824"/>
    </location>
</feature>
<feature type="compositionally biased region" description="Basic and acidic residues" evidence="8">
    <location>
        <begin position="1068"/>
        <end position="1079"/>
    </location>
</feature>
<feature type="region of interest" description="Disordered" evidence="8">
    <location>
        <begin position="1220"/>
        <end position="1254"/>
    </location>
</feature>
<organism evidence="11 12">
    <name type="scientific">Dissostichus mawsoni</name>
    <name type="common">Antarctic cod</name>
    <dbReference type="NCBI Taxonomy" id="36200"/>
    <lineage>
        <taxon>Eukaryota</taxon>
        <taxon>Metazoa</taxon>
        <taxon>Chordata</taxon>
        <taxon>Craniata</taxon>
        <taxon>Vertebrata</taxon>
        <taxon>Euteleostomi</taxon>
        <taxon>Actinopterygii</taxon>
        <taxon>Neopterygii</taxon>
        <taxon>Teleostei</taxon>
        <taxon>Neoteleostei</taxon>
        <taxon>Acanthomorphata</taxon>
        <taxon>Eupercaria</taxon>
        <taxon>Perciformes</taxon>
        <taxon>Notothenioidei</taxon>
        <taxon>Nototheniidae</taxon>
        <taxon>Dissostichus</taxon>
    </lineage>
</organism>
<dbReference type="SMART" id="SM01051">
    <property type="entry name" value="CAMSAP_CKK"/>
    <property type="match status" value="1"/>
</dbReference>
<dbReference type="PANTHER" id="PTHR21595:SF3">
    <property type="entry name" value="CALMODULIN-REGULATED SPECTRIN-ASSOCIATED PROTEIN 1"/>
    <property type="match status" value="1"/>
</dbReference>
<dbReference type="Pfam" id="PF08683">
    <property type="entry name" value="CAMSAP_CKK"/>
    <property type="match status" value="1"/>
</dbReference>
<dbReference type="Pfam" id="PF11971">
    <property type="entry name" value="CAMSAP_CH"/>
    <property type="match status" value="1"/>
</dbReference>
<dbReference type="InterPro" id="IPR032940">
    <property type="entry name" value="CAMSAP"/>
</dbReference>
<keyword evidence="2" id="KW-0963">Cytoplasm</keyword>
<evidence type="ECO:0000256" key="7">
    <source>
        <dbReference type="SAM" id="Coils"/>
    </source>
</evidence>
<proteinExistence type="inferred from homology"/>
<dbReference type="GO" id="GO:0005516">
    <property type="term" value="F:calmodulin binding"/>
    <property type="evidence" value="ECO:0007669"/>
    <property type="project" value="InterPro"/>
</dbReference>
<dbReference type="Gene3D" id="1.10.418.10">
    <property type="entry name" value="Calponin-like domain"/>
    <property type="match status" value="1"/>
</dbReference>
<dbReference type="EMBL" id="JAAKFY010000012">
    <property type="protein sequence ID" value="KAF3849412.1"/>
    <property type="molecule type" value="Genomic_DNA"/>
</dbReference>
<dbReference type="PANTHER" id="PTHR21595">
    <property type="entry name" value="PATRONIN"/>
    <property type="match status" value="1"/>
</dbReference>
<dbReference type="InterPro" id="IPR038209">
    <property type="entry name" value="CKK_dom_sf"/>
</dbReference>
<feature type="compositionally biased region" description="Low complexity" evidence="8">
    <location>
        <begin position="994"/>
        <end position="1012"/>
    </location>
</feature>
<dbReference type="PROSITE" id="PS51508">
    <property type="entry name" value="CKK"/>
    <property type="match status" value="1"/>
</dbReference>
<accession>A0A7J5YIV9</accession>
<reference evidence="11 12" key="1">
    <citation type="submission" date="2020-03" db="EMBL/GenBank/DDBJ databases">
        <title>Dissostichus mawsoni Genome sequencing and assembly.</title>
        <authorList>
            <person name="Park H."/>
        </authorList>
    </citation>
    <scope>NUCLEOTIDE SEQUENCE [LARGE SCALE GENOMIC DNA]</scope>
    <source>
        <strain evidence="11">DM0001</strain>
        <tissue evidence="11">Muscle</tissue>
    </source>
</reference>
<comment type="domain">
    <text evidence="6">The CKK domain binds microtubules.</text>
</comment>
<dbReference type="GO" id="GO:0031122">
    <property type="term" value="P:cytoplasmic microtubule organization"/>
    <property type="evidence" value="ECO:0007669"/>
    <property type="project" value="TreeGrafter"/>
</dbReference>
<sequence>MEAQVVPLELYDSARAKIEANLRWLFAKAYGKDHIPADLRDPFYTDQYDQEHIKPPILRLLLSGELSCRVCALILPGGQVAALHTLSVLQALSRRGVYVLEAGNSPSSHIHLIDALMMAYILEMISVEKVVSSVRRFSNVSASKELPFDLEDAMLFWINKVNIKMREILEKELKMKQHLMESPSHQKVRYRRDHLSGRTLQHFPLLDDLLKDVSDGTALLSVVHFYCPELLRLEDICLKEVPSIADSVYNIQLLQEFSNEYLNRCFYLKPEDMLYSPPVLKNNVMVFIAELFWWFESVKPDFVQPRDLHEFRDVRLLLQPKSSRSNIPISNVTKRSFLTTSNSADMLTTTKPTSLSPSHCLLPLRQRQQKVADESSSVLRNRSNSLTPDGQNQGSILAWPDRRGRPLSVQAPYALHYPLEEDADSISLARSISKDSLASNILSTPKHMLGPQHRLSGQSLLSHMRIEDEEEEIEEEELVAVIHPSALSRRRLGSDMEQDELEIPSAAVLNTRCSPFTPERPTDSYYLEPLMPTTPKPAKEKSISLNKEEESGESRFRAARKEANSIPQRKTPTPESNRGSFTPIQLAESGRIRPPTEGSAVTPQSEKKLSPGFFLHMSGEPDPHCPLPSALDVRDDSDSDIADLEEDEEDEDLTKEVVKRAQGMYLQEGELCKFRELECESAKLREDSKVSERDDKEGGSGRSSPCLSTASWASSASGSASVKMTSFAERKLLKLGLREEFSSTSSSQKTTPDGSEVTPCPPWQLRSDYTSGWLAKEPRSLLGKNLALSPSVVPSELLQLHMQLEEQRRAIEHQKKKMETLSARQRLKLGKAAFLNIVKKGGEKSDTLPLPLKQSSETADRGKMKPLLCKDDSCLDALKARETQGGQMRKNRTDLNECSHSIDLLNDAISSIQQQMMQLSLQQNLLMKRVVSPAEKPMKRAVSPPEPLRKHASSPAEQEESSTSTTPITTPTTTQSTPSASDPRSFAVHFVEISGSSSTPSRRPPKLSSSQRNKASEQKQIRENSKAASVKPITQPPGGREDSGRLQEKSVEEKPRPERSIRRNKAFRVGDDPEPRSSEEDNNCFFDCSSAFPSPELENKVTNSGKEAADREEAARVKGRLMEVDLSELKDRLEDECTAEGEQKNTLGYFFKDEEKAEDELEKRRAAFLLKRQRKAEEARLRKQHQEAEEDRIHKEEEKARREIIKQEYLQRKQQALMEEQGLVKPRPRMKSRRSRPRSLHREEASSLSKGCATPDLSCSHRGSTLSLATEADSVISGGAESQRAGSVCSMESFPMLSRASSRNMERDWENGSIASSITSMEYNGPKLFKEPSSKSNKPIISNAIAHCCLAGKVNESQKNVILEELEKCESNHLIILFRDGGCQYRGIYSFSPETEEILKFTGTGPRSIGRKMIDKLYKYSSDRKQFNVIPAKSVSATVDALTIHNHLWQVKRPGSARRK</sequence>
<dbReference type="Pfam" id="PF25532">
    <property type="entry name" value="CH_CAMSAP2_N"/>
    <property type="match status" value="1"/>
</dbReference>
<dbReference type="InterPro" id="IPR014797">
    <property type="entry name" value="CKK_CAMSAP"/>
</dbReference>
<feature type="compositionally biased region" description="Polar residues" evidence="8">
    <location>
        <begin position="742"/>
        <end position="753"/>
    </location>
</feature>
<feature type="region of interest" description="Disordered" evidence="8">
    <location>
        <begin position="739"/>
        <end position="762"/>
    </location>
</feature>
<dbReference type="InterPro" id="IPR011033">
    <property type="entry name" value="PRC_barrel-like_sf"/>
</dbReference>
<feature type="compositionally biased region" description="Basic and acidic residues" evidence="8">
    <location>
        <begin position="1014"/>
        <end position="1025"/>
    </location>
</feature>
<feature type="region of interest" description="Disordered" evidence="8">
    <location>
        <begin position="936"/>
        <end position="1084"/>
    </location>
</feature>
<feature type="region of interest" description="Disordered" evidence="8">
    <location>
        <begin position="372"/>
        <end position="399"/>
    </location>
</feature>
<evidence type="ECO:0000259" key="9">
    <source>
        <dbReference type="PROSITE" id="PS50021"/>
    </source>
</evidence>
<dbReference type="InterPro" id="IPR001715">
    <property type="entry name" value="CH_dom"/>
</dbReference>
<dbReference type="Proteomes" id="UP000518266">
    <property type="component" value="Unassembled WGS sequence"/>
</dbReference>
<name>A0A7J5YIV9_DISMA</name>
<protein>
    <recommendedName>
        <fullName evidence="13">Calmodulin-regulated spectrin-associated protein 1-B-like</fullName>
    </recommendedName>
</protein>
<dbReference type="InterPro" id="IPR022613">
    <property type="entry name" value="CH_CAMSAP_2"/>
</dbReference>
<evidence type="ECO:0000256" key="3">
    <source>
        <dbReference type="ARBA" id="ARBA00022701"/>
    </source>
</evidence>
<evidence type="ECO:0000256" key="1">
    <source>
        <dbReference type="ARBA" id="ARBA00004245"/>
    </source>
</evidence>
<dbReference type="FunFam" id="3.10.20.360:FF:000001">
    <property type="entry name" value="Calmodulin-regulated spectrin-associated protein 3 isoform 2"/>
    <property type="match status" value="1"/>
</dbReference>
<dbReference type="GO" id="GO:0007026">
    <property type="term" value="P:negative regulation of microtubule depolymerization"/>
    <property type="evidence" value="ECO:0007669"/>
    <property type="project" value="TreeGrafter"/>
</dbReference>
<dbReference type="SUPFAM" id="SSF47576">
    <property type="entry name" value="Calponin-homology domain, CH-domain"/>
    <property type="match status" value="1"/>
</dbReference>
<keyword evidence="12" id="KW-1185">Reference proteome</keyword>
<feature type="coiled-coil region" evidence="7">
    <location>
        <begin position="1171"/>
        <end position="1203"/>
    </location>
</feature>
<dbReference type="GO" id="GO:0030507">
    <property type="term" value="F:spectrin binding"/>
    <property type="evidence" value="ECO:0007669"/>
    <property type="project" value="InterPro"/>
</dbReference>
<dbReference type="SUPFAM" id="SSF50346">
    <property type="entry name" value="PRC-barrel domain"/>
    <property type="match status" value="1"/>
</dbReference>
<evidence type="ECO:0000256" key="5">
    <source>
        <dbReference type="ARBA" id="ARBA00023212"/>
    </source>
</evidence>
<evidence type="ECO:0000259" key="10">
    <source>
        <dbReference type="PROSITE" id="PS51508"/>
    </source>
</evidence>
<feature type="domain" description="Calponin-homology (CH)" evidence="9">
    <location>
        <begin position="181"/>
        <end position="296"/>
    </location>
</feature>
<feature type="region of interest" description="Disordered" evidence="8">
    <location>
        <begin position="683"/>
        <end position="712"/>
    </location>
</feature>
<feature type="compositionally biased region" description="Polar residues" evidence="8">
    <location>
        <begin position="565"/>
        <end position="583"/>
    </location>
</feature>
<evidence type="ECO:0000313" key="11">
    <source>
        <dbReference type="EMBL" id="KAF3849412.1"/>
    </source>
</evidence>
<feature type="compositionally biased region" description="Basic and acidic residues" evidence="8">
    <location>
        <begin position="537"/>
        <end position="563"/>
    </location>
</feature>
<dbReference type="OrthoDB" id="2125658at2759"/>
<dbReference type="InterPro" id="IPR031372">
    <property type="entry name" value="CAMSAP_CC1"/>
</dbReference>
<keyword evidence="5" id="KW-0206">Cytoskeleton</keyword>